<accession>A0A0P1B2K2</accession>
<sequence length="376" mass="43211">MEEKSRANQHHNGVCRITVAKPVGRLNKPYFQNRDERIGDKIELESISPAQLSLWNGISLIQSAEQLAEWIYNVANQRSINLTLNCCERNEIVRDALLRRFNCWPETKNIQAAKRYQKLIQKAHDQCHEQVQLYLHDLRGKLLAGAETLFWLSELQPLVHPAIMTRLEAKDTLEAFVDEIKSIDGFYQQLNNGRLWPTLTLPFKLEFLFQGVFNLVLQGFTPAAYDAMQIFKLFAENYTTFDQRAPRGHPIGISIIASIGALFPFDTADLKQLDEEICVTLSSLLTRMARDWIRVVGQVLELLEKILITKWELCEQIQIEEELIMSVQKEIQNTFEQLKCLLLADKLNSERPSGDRKALNVKISNEGGQLFKVDLS</sequence>
<evidence type="ECO:0000313" key="2">
    <source>
        <dbReference type="Proteomes" id="UP000054928"/>
    </source>
</evidence>
<proteinExistence type="predicted"/>
<dbReference type="Proteomes" id="UP000054928">
    <property type="component" value="Unassembled WGS sequence"/>
</dbReference>
<evidence type="ECO:0000313" key="1">
    <source>
        <dbReference type="EMBL" id="CEG48494.1"/>
    </source>
</evidence>
<dbReference type="GeneID" id="36401368"/>
<organism evidence="1 2">
    <name type="scientific">Plasmopara halstedii</name>
    <name type="common">Downy mildew of sunflower</name>
    <dbReference type="NCBI Taxonomy" id="4781"/>
    <lineage>
        <taxon>Eukaryota</taxon>
        <taxon>Sar</taxon>
        <taxon>Stramenopiles</taxon>
        <taxon>Oomycota</taxon>
        <taxon>Peronosporomycetes</taxon>
        <taxon>Peronosporales</taxon>
        <taxon>Peronosporaceae</taxon>
        <taxon>Plasmopara</taxon>
    </lineage>
</organism>
<dbReference type="EMBL" id="CCYD01002939">
    <property type="protein sequence ID" value="CEG48494.1"/>
    <property type="molecule type" value="Genomic_DNA"/>
</dbReference>
<dbReference type="AlphaFoldDB" id="A0A0P1B2K2"/>
<keyword evidence="2" id="KW-1185">Reference proteome</keyword>
<reference evidence="2" key="1">
    <citation type="submission" date="2014-09" db="EMBL/GenBank/DDBJ databases">
        <authorList>
            <person name="Sharma Rahul"/>
            <person name="Thines Marco"/>
        </authorList>
    </citation>
    <scope>NUCLEOTIDE SEQUENCE [LARGE SCALE GENOMIC DNA]</scope>
</reference>
<protein>
    <submittedName>
        <fullName evidence="1">Uncharacterized protein</fullName>
    </submittedName>
</protein>
<name>A0A0P1B2K2_PLAHL</name>
<dbReference type="OrthoDB" id="161978at2759"/>
<dbReference type="RefSeq" id="XP_024584863.1">
    <property type="nucleotide sequence ID" value="XM_024719578.1"/>
</dbReference>